<organism evidence="2 3">
    <name type="scientific">Bacillus carboniphilus</name>
    <dbReference type="NCBI Taxonomy" id="86663"/>
    <lineage>
        <taxon>Bacteria</taxon>
        <taxon>Bacillati</taxon>
        <taxon>Bacillota</taxon>
        <taxon>Bacilli</taxon>
        <taxon>Bacillales</taxon>
        <taxon>Bacillaceae</taxon>
        <taxon>Bacillus</taxon>
    </lineage>
</organism>
<accession>A0ABN0VY28</accession>
<dbReference type="Proteomes" id="UP001500782">
    <property type="component" value="Unassembled WGS sequence"/>
</dbReference>
<evidence type="ECO:0000259" key="1">
    <source>
        <dbReference type="Pfam" id="PF10740"/>
    </source>
</evidence>
<reference evidence="2 3" key="1">
    <citation type="journal article" date="2019" name="Int. J. Syst. Evol. Microbiol.">
        <title>The Global Catalogue of Microorganisms (GCM) 10K type strain sequencing project: providing services to taxonomists for standard genome sequencing and annotation.</title>
        <authorList>
            <consortium name="The Broad Institute Genomics Platform"/>
            <consortium name="The Broad Institute Genome Sequencing Center for Infectious Disease"/>
            <person name="Wu L."/>
            <person name="Ma J."/>
        </authorList>
    </citation>
    <scope>NUCLEOTIDE SEQUENCE [LARGE SCALE GENOMIC DNA]</scope>
    <source>
        <strain evidence="2 3">JCM 9731</strain>
    </source>
</reference>
<sequence>MNKIFTTQLTGLFQRLSTDDYGYQFEDAARLLSQAIIGEGSIYLYGSQELSAVLAEALNGVEPLPSVKELTLDNVKEMTIADRAWIFTREISQVKELTSMLEDNQIPFVVVANKEKNSDETVGDILIDLKVNRGLIPGETGERFGYPTGMASLFIYHQIHFLIREMLEEEE</sequence>
<protein>
    <submittedName>
        <fullName evidence="2">DUF2529 domain-containing protein</fullName>
    </submittedName>
</protein>
<dbReference type="EMBL" id="BAAADJ010000006">
    <property type="protein sequence ID" value="GAA0320198.1"/>
    <property type="molecule type" value="Genomic_DNA"/>
</dbReference>
<name>A0ABN0VY28_9BACI</name>
<evidence type="ECO:0000313" key="3">
    <source>
        <dbReference type="Proteomes" id="UP001500782"/>
    </source>
</evidence>
<gene>
    <name evidence="2" type="ORF">GCM10008967_08440</name>
</gene>
<dbReference type="InterPro" id="IPR019676">
    <property type="entry name" value="DUF2529"/>
</dbReference>
<dbReference type="RefSeq" id="WP_343796647.1">
    <property type="nucleotide sequence ID" value="NZ_BAAADJ010000006.1"/>
</dbReference>
<dbReference type="Gene3D" id="3.40.50.10490">
    <property type="entry name" value="Glucose-6-phosphate isomerase like protein, domain 1"/>
    <property type="match status" value="1"/>
</dbReference>
<keyword evidence="3" id="KW-1185">Reference proteome</keyword>
<evidence type="ECO:0000313" key="2">
    <source>
        <dbReference type="EMBL" id="GAA0320198.1"/>
    </source>
</evidence>
<proteinExistence type="predicted"/>
<feature type="domain" description="DUF2529" evidence="1">
    <location>
        <begin position="1"/>
        <end position="167"/>
    </location>
</feature>
<comment type="caution">
    <text evidence="2">The sequence shown here is derived from an EMBL/GenBank/DDBJ whole genome shotgun (WGS) entry which is preliminary data.</text>
</comment>
<dbReference type="Pfam" id="PF10740">
    <property type="entry name" value="DUF2529"/>
    <property type="match status" value="1"/>
</dbReference>